<proteinExistence type="inferred from homology"/>
<evidence type="ECO:0000256" key="1">
    <source>
        <dbReference type="ARBA" id="ARBA00004952"/>
    </source>
</evidence>
<dbReference type="InterPro" id="IPR040727">
    <property type="entry name" value="NAPRTase_N"/>
</dbReference>
<comment type="function">
    <text evidence="9">Catalyzes the first step in the biosynthesis of NAD from nicotinic acid, the ATP-dependent synthesis of beta-nicotinate D-ribonucleotide from nicotinate and 5-phospho-D-ribose 1-phosphate.</text>
</comment>
<dbReference type="NCBIfam" id="NF009131">
    <property type="entry name" value="PRK12484.1"/>
    <property type="match status" value="1"/>
</dbReference>
<keyword evidence="4" id="KW-0597">Phosphoprotein</keyword>
<dbReference type="GO" id="GO:0016757">
    <property type="term" value="F:glycosyltransferase activity"/>
    <property type="evidence" value="ECO:0007669"/>
    <property type="project" value="UniProtKB-KW"/>
</dbReference>
<comment type="PTM">
    <text evidence="9">Transiently phosphorylated on a His residue during the reaction cycle. Phosphorylation strongly increases the affinity for substrates and increases the rate of nicotinate D-ribonucleotide production. Dephosphorylation regenerates the low-affinity form of the enzyme, leading to product release.</text>
</comment>
<reference evidence="14" key="1">
    <citation type="journal article" date="2019" name="Int. J. Syst. Evol. Microbiol.">
        <title>The Global Catalogue of Microorganisms (GCM) 10K type strain sequencing project: providing services to taxonomists for standard genome sequencing and annotation.</title>
        <authorList>
            <consortium name="The Broad Institute Genomics Platform"/>
            <consortium name="The Broad Institute Genome Sequencing Center for Infectious Disease"/>
            <person name="Wu L."/>
            <person name="Ma J."/>
        </authorList>
    </citation>
    <scope>NUCLEOTIDE SEQUENCE [LARGE SCALE GENOMIC DNA]</scope>
    <source>
        <strain evidence="14">JCM 18326</strain>
    </source>
</reference>
<comment type="pathway">
    <text evidence="1 9">Cofactor biosynthesis; NAD(+) biosynthesis; nicotinate D-ribonucleotide from nicotinate: step 1/1.</text>
</comment>
<evidence type="ECO:0000256" key="3">
    <source>
        <dbReference type="ARBA" id="ARBA00013236"/>
    </source>
</evidence>
<dbReference type="SUPFAM" id="SSF54675">
    <property type="entry name" value="Nicotinate/Quinolinate PRTase N-terminal domain-like"/>
    <property type="match status" value="1"/>
</dbReference>
<dbReference type="Gene3D" id="3.20.20.70">
    <property type="entry name" value="Aldolase class I"/>
    <property type="match status" value="1"/>
</dbReference>
<gene>
    <name evidence="13" type="ORF">GCM10023331_11600</name>
</gene>
<keyword evidence="14" id="KW-1185">Reference proteome</keyword>
<evidence type="ECO:0000259" key="11">
    <source>
        <dbReference type="Pfam" id="PF17767"/>
    </source>
</evidence>
<dbReference type="NCBIfam" id="NF006695">
    <property type="entry name" value="PRK09243.1-2"/>
    <property type="match status" value="1"/>
</dbReference>
<dbReference type="Pfam" id="PF17956">
    <property type="entry name" value="NAPRTase_C"/>
    <property type="match status" value="1"/>
</dbReference>
<comment type="similarity">
    <text evidence="2 9">Belongs to the NAPRTase family.</text>
</comment>
<evidence type="ECO:0000256" key="7">
    <source>
        <dbReference type="ARBA" id="ARBA00022679"/>
    </source>
</evidence>
<dbReference type="PANTHER" id="PTHR11098:SF1">
    <property type="entry name" value="NICOTINATE PHOSPHORIBOSYLTRANSFERASE"/>
    <property type="match status" value="1"/>
</dbReference>
<dbReference type="SUPFAM" id="SSF51690">
    <property type="entry name" value="Nicotinate/Quinolinate PRTase C-terminal domain-like"/>
    <property type="match status" value="1"/>
</dbReference>
<dbReference type="InterPro" id="IPR041619">
    <property type="entry name" value="NAPRTase_C"/>
</dbReference>
<evidence type="ECO:0000256" key="6">
    <source>
        <dbReference type="ARBA" id="ARBA00022642"/>
    </source>
</evidence>
<evidence type="ECO:0000259" key="12">
    <source>
        <dbReference type="Pfam" id="PF17956"/>
    </source>
</evidence>
<keyword evidence="7 9" id="KW-0808">Transferase</keyword>
<evidence type="ECO:0000256" key="4">
    <source>
        <dbReference type="ARBA" id="ARBA00022553"/>
    </source>
</evidence>
<sequence length="490" mass="54869">MNLLNEIYRTSLILLTDLYQLTMAYSLWKNKATQKEAVFHAYFRKTPFNSGYAISCGLSTIIDYLQNFRFEESDLAYLQELEGNDGSPLFESGFIDYLRTMEFDCDIDAIPEGTPVFPNQPLLRVKGPLLQCMILETAILNIINFQTLIATKAARIKEAAKDDLVLEFGLRRAQGIDGSISASKAAYIGGCDATSNVLAGKLFGIPVKGTHAHSWVMAHDNETEAFEAYAQAQPNNCTLLVDTYDTIEGVKHAIKIGLDLKQKGHRLAGIRLDSGDLAFLSIEARKLLDEAGLTDTTIVASNDLDEYLISSLKNEQDAAITVWGVGTRLATAHDQPALGGVYKLGCIRSSPTQEWLPKIKLSEQMIKVSIPGMQQVRRYTYDDGQYMADMIYNELQPLSKSSCIIDPNNAFRNKKISEETPYEDLLHPIFRNGKLVYQSPSIQESRERTKQELQKLHKGIKRLSNPHSYPVGLEENLHHLRVELIKVEGI</sequence>
<protein>
    <recommendedName>
        <fullName evidence="3 9">Nicotinate phosphoribosyltransferase</fullName>
        <ecNumber evidence="3 9">6.3.4.21</ecNumber>
    </recommendedName>
</protein>
<dbReference type="Gene3D" id="3.20.140.10">
    <property type="entry name" value="nicotinate phosphoribosyltransferase"/>
    <property type="match status" value="1"/>
</dbReference>
<dbReference type="RefSeq" id="WP_345369993.1">
    <property type="nucleotide sequence ID" value="NZ_BAABJX010000020.1"/>
</dbReference>
<evidence type="ECO:0000256" key="2">
    <source>
        <dbReference type="ARBA" id="ARBA00010897"/>
    </source>
</evidence>
<dbReference type="EC" id="6.3.4.21" evidence="3 9"/>
<feature type="domain" description="Nicotinate phosphoribosyltransferase N-terminal" evidence="11">
    <location>
        <begin position="14"/>
        <end position="144"/>
    </location>
</feature>
<dbReference type="Pfam" id="PF04095">
    <property type="entry name" value="NAPRTase"/>
    <property type="match status" value="1"/>
</dbReference>
<dbReference type="CDD" id="cd01570">
    <property type="entry name" value="NAPRTase_A"/>
    <property type="match status" value="1"/>
</dbReference>
<comment type="caution">
    <text evidence="13">The sequence shown here is derived from an EMBL/GenBank/DDBJ whole genome shotgun (WGS) entry which is preliminary data.</text>
</comment>
<organism evidence="13 14">
    <name type="scientific">Algivirga pacifica</name>
    <dbReference type="NCBI Taxonomy" id="1162670"/>
    <lineage>
        <taxon>Bacteria</taxon>
        <taxon>Pseudomonadati</taxon>
        <taxon>Bacteroidota</taxon>
        <taxon>Cytophagia</taxon>
        <taxon>Cytophagales</taxon>
        <taxon>Flammeovirgaceae</taxon>
        <taxon>Algivirga</taxon>
    </lineage>
</organism>
<dbReference type="Proteomes" id="UP001500298">
    <property type="component" value="Unassembled WGS sequence"/>
</dbReference>
<evidence type="ECO:0000313" key="13">
    <source>
        <dbReference type="EMBL" id="GAA4828260.1"/>
    </source>
</evidence>
<dbReference type="InterPro" id="IPR006405">
    <property type="entry name" value="Nic_PRibTrfase_pncB"/>
</dbReference>
<dbReference type="InterPro" id="IPR013785">
    <property type="entry name" value="Aldolase_TIM"/>
</dbReference>
<accession>A0ABP9D487</accession>
<dbReference type="PANTHER" id="PTHR11098">
    <property type="entry name" value="NICOTINATE PHOSPHORIBOSYLTRANSFERASE"/>
    <property type="match status" value="1"/>
</dbReference>
<keyword evidence="13" id="KW-0328">Glycosyltransferase</keyword>
<dbReference type="InterPro" id="IPR036068">
    <property type="entry name" value="Nicotinate_pribotase-like_C"/>
</dbReference>
<dbReference type="Pfam" id="PF17767">
    <property type="entry name" value="NAPRTase_N"/>
    <property type="match status" value="1"/>
</dbReference>
<feature type="domain" description="Nicotinate phosphoribosyltransferase C-terminal" evidence="12">
    <location>
        <begin position="374"/>
        <end position="480"/>
    </location>
</feature>
<dbReference type="EMBL" id="BAABJX010000020">
    <property type="protein sequence ID" value="GAA4828260.1"/>
    <property type="molecule type" value="Genomic_DNA"/>
</dbReference>
<evidence type="ECO:0000313" key="14">
    <source>
        <dbReference type="Proteomes" id="UP001500298"/>
    </source>
</evidence>
<comment type="catalytic activity">
    <reaction evidence="8 9">
        <text>5-phospho-alpha-D-ribose 1-diphosphate + nicotinate + ATP + H2O = nicotinate beta-D-ribonucleotide + ADP + phosphate + diphosphate</text>
        <dbReference type="Rhea" id="RHEA:36163"/>
        <dbReference type="ChEBI" id="CHEBI:15377"/>
        <dbReference type="ChEBI" id="CHEBI:30616"/>
        <dbReference type="ChEBI" id="CHEBI:32544"/>
        <dbReference type="ChEBI" id="CHEBI:33019"/>
        <dbReference type="ChEBI" id="CHEBI:43474"/>
        <dbReference type="ChEBI" id="CHEBI:57502"/>
        <dbReference type="ChEBI" id="CHEBI:58017"/>
        <dbReference type="ChEBI" id="CHEBI:456216"/>
        <dbReference type="EC" id="6.3.4.21"/>
    </reaction>
</comment>
<name>A0ABP9D487_9BACT</name>
<dbReference type="InterPro" id="IPR041525">
    <property type="entry name" value="N/Namide_PRibTrfase"/>
</dbReference>
<feature type="domain" description="Nicotinate/nicotinamide phosphoribosyltransferase" evidence="10">
    <location>
        <begin position="167"/>
        <end position="334"/>
    </location>
</feature>
<dbReference type="PIRSF" id="PIRSF000484">
    <property type="entry name" value="NAPRT"/>
    <property type="match status" value="1"/>
</dbReference>
<evidence type="ECO:0000256" key="8">
    <source>
        <dbReference type="ARBA" id="ARBA00048668"/>
    </source>
</evidence>
<keyword evidence="5 9" id="KW-0436">Ligase</keyword>
<keyword evidence="6 9" id="KW-0662">Pyridine nucleotide biosynthesis</keyword>
<evidence type="ECO:0000256" key="9">
    <source>
        <dbReference type="RuleBase" id="RU365100"/>
    </source>
</evidence>
<dbReference type="NCBIfam" id="TIGR01513">
    <property type="entry name" value="NAPRTase_put"/>
    <property type="match status" value="1"/>
</dbReference>
<evidence type="ECO:0000256" key="5">
    <source>
        <dbReference type="ARBA" id="ARBA00022598"/>
    </source>
</evidence>
<dbReference type="InterPro" id="IPR007229">
    <property type="entry name" value="Nic_PRibTrfase-Fam"/>
</dbReference>
<evidence type="ECO:0000259" key="10">
    <source>
        <dbReference type="Pfam" id="PF04095"/>
    </source>
</evidence>